<dbReference type="PANTHER" id="PTHR30572">
    <property type="entry name" value="MEMBRANE COMPONENT OF TRANSPORTER-RELATED"/>
    <property type="match status" value="1"/>
</dbReference>
<feature type="domain" description="MacB-like periplasmic core" evidence="9">
    <location>
        <begin position="34"/>
        <end position="229"/>
    </location>
</feature>
<organism evidence="10 11">
    <name type="scientific">Opitutus terrae (strain DSM 11246 / JCM 15787 / PB90-1)</name>
    <dbReference type="NCBI Taxonomy" id="452637"/>
    <lineage>
        <taxon>Bacteria</taxon>
        <taxon>Pseudomonadati</taxon>
        <taxon>Verrucomicrobiota</taxon>
        <taxon>Opitutia</taxon>
        <taxon>Opitutales</taxon>
        <taxon>Opitutaceae</taxon>
        <taxon>Opitutus</taxon>
    </lineage>
</organism>
<keyword evidence="5 7" id="KW-0472">Membrane</keyword>
<evidence type="ECO:0000256" key="3">
    <source>
        <dbReference type="ARBA" id="ARBA00022692"/>
    </source>
</evidence>
<evidence type="ECO:0000256" key="7">
    <source>
        <dbReference type="SAM" id="Phobius"/>
    </source>
</evidence>
<evidence type="ECO:0000256" key="5">
    <source>
        <dbReference type="ARBA" id="ARBA00023136"/>
    </source>
</evidence>
<evidence type="ECO:0000313" key="10">
    <source>
        <dbReference type="EMBL" id="ACB73861.1"/>
    </source>
</evidence>
<dbReference type="eggNOG" id="COG0577">
    <property type="taxonomic scope" value="Bacteria"/>
</dbReference>
<evidence type="ECO:0000259" key="8">
    <source>
        <dbReference type="Pfam" id="PF02687"/>
    </source>
</evidence>
<protein>
    <recommendedName>
        <fullName evidence="12">ABC3 transporter permease protein domain-containing protein</fullName>
    </recommendedName>
</protein>
<keyword evidence="4 7" id="KW-1133">Transmembrane helix</keyword>
<dbReference type="Pfam" id="PF02687">
    <property type="entry name" value="FtsX"/>
    <property type="match status" value="1"/>
</dbReference>
<feature type="transmembrane region" description="Helical" evidence="7">
    <location>
        <begin position="254"/>
        <end position="280"/>
    </location>
</feature>
<dbReference type="EMBL" id="CP001032">
    <property type="protein sequence ID" value="ACB73861.1"/>
    <property type="molecule type" value="Genomic_DNA"/>
</dbReference>
<dbReference type="GO" id="GO:0022857">
    <property type="term" value="F:transmembrane transporter activity"/>
    <property type="evidence" value="ECO:0007669"/>
    <property type="project" value="TreeGrafter"/>
</dbReference>
<name>B1ZSK4_OPITP</name>
<feature type="transmembrane region" description="Helical" evidence="7">
    <location>
        <begin position="30"/>
        <end position="58"/>
    </location>
</feature>
<feature type="transmembrane region" description="Helical" evidence="7">
    <location>
        <begin position="346"/>
        <end position="365"/>
    </location>
</feature>
<sequence>MSDAPRHQAGGRLQVLSLAGTNLRRHRWRALIGTAGIAFGVAAMLTILAIVTGAIGMFQRILSSDSHYLVFERNVSDLFFSSVTRDQIAAIRARPEVESAHPVLFGIVSAPDHPVITCFGIEATDPRLAKAEWRAGRAADFGLHDGEIYLGSRAAEFLGASAGQTLAIGRGSFRVAGIFKTENGFEDGGVFLPLKAAQEFFHRGDAASVVTVKLRDQSTGAVFKRALEAAEPGVIALENREFNSSYNSFKILNFTAWAVGICAFCLGGLGVANTMLLSVFTRIREIAVLRVCGFSRRQVAWLIFGEAAAIAAAGVVIGLALGYTLLFALEQVPQFQGYVQAVVQPVVLLGIVATAFVTAAAGAVYPARFASRIEPAEALRYE</sequence>
<proteinExistence type="inferred from homology"/>
<comment type="similarity">
    <text evidence="6">Belongs to the ABC-4 integral membrane protein family.</text>
</comment>
<dbReference type="STRING" id="452637.Oter_0571"/>
<feature type="transmembrane region" description="Helical" evidence="7">
    <location>
        <begin position="301"/>
        <end position="326"/>
    </location>
</feature>
<dbReference type="GO" id="GO:0005886">
    <property type="term" value="C:plasma membrane"/>
    <property type="evidence" value="ECO:0007669"/>
    <property type="project" value="UniProtKB-SubCell"/>
</dbReference>
<dbReference type="Pfam" id="PF12704">
    <property type="entry name" value="MacB_PCD"/>
    <property type="match status" value="1"/>
</dbReference>
<dbReference type="InterPro" id="IPR025857">
    <property type="entry name" value="MacB_PCD"/>
</dbReference>
<evidence type="ECO:0000256" key="6">
    <source>
        <dbReference type="ARBA" id="ARBA00038076"/>
    </source>
</evidence>
<dbReference type="PANTHER" id="PTHR30572:SF4">
    <property type="entry name" value="ABC TRANSPORTER PERMEASE YTRF"/>
    <property type="match status" value="1"/>
</dbReference>
<dbReference type="InterPro" id="IPR003838">
    <property type="entry name" value="ABC3_permease_C"/>
</dbReference>
<dbReference type="InterPro" id="IPR050250">
    <property type="entry name" value="Macrolide_Exporter_MacB"/>
</dbReference>
<evidence type="ECO:0000256" key="4">
    <source>
        <dbReference type="ARBA" id="ARBA00022989"/>
    </source>
</evidence>
<evidence type="ECO:0000259" key="9">
    <source>
        <dbReference type="Pfam" id="PF12704"/>
    </source>
</evidence>
<dbReference type="OrthoDB" id="9808461at2"/>
<evidence type="ECO:0000256" key="2">
    <source>
        <dbReference type="ARBA" id="ARBA00022475"/>
    </source>
</evidence>
<feature type="domain" description="ABC3 transporter permease C-terminal" evidence="8">
    <location>
        <begin position="259"/>
        <end position="375"/>
    </location>
</feature>
<evidence type="ECO:0000313" key="11">
    <source>
        <dbReference type="Proteomes" id="UP000007013"/>
    </source>
</evidence>
<keyword evidence="3 7" id="KW-0812">Transmembrane</keyword>
<dbReference type="KEGG" id="ote:Oter_0571"/>
<keyword evidence="11" id="KW-1185">Reference proteome</keyword>
<dbReference type="HOGENOM" id="CLU_000604_8_0_0"/>
<gene>
    <name evidence="10" type="ordered locus">Oter_0571</name>
</gene>
<dbReference type="AlphaFoldDB" id="B1ZSK4"/>
<evidence type="ECO:0000256" key="1">
    <source>
        <dbReference type="ARBA" id="ARBA00004651"/>
    </source>
</evidence>
<reference evidence="10 11" key="1">
    <citation type="journal article" date="2011" name="J. Bacteriol.">
        <title>Genome sequence of the verrucomicrobium Opitutus terrae PB90-1, an abundant inhabitant of rice paddy soil ecosystems.</title>
        <authorList>
            <person name="van Passel M.W."/>
            <person name="Kant R."/>
            <person name="Palva A."/>
            <person name="Copeland A."/>
            <person name="Lucas S."/>
            <person name="Lapidus A."/>
            <person name="Glavina del Rio T."/>
            <person name="Pitluck S."/>
            <person name="Goltsman E."/>
            <person name="Clum A."/>
            <person name="Sun H."/>
            <person name="Schmutz J."/>
            <person name="Larimer F.W."/>
            <person name="Land M.L."/>
            <person name="Hauser L."/>
            <person name="Kyrpides N."/>
            <person name="Mikhailova N."/>
            <person name="Richardson P.P."/>
            <person name="Janssen P.H."/>
            <person name="de Vos W.M."/>
            <person name="Smidt H."/>
        </authorList>
    </citation>
    <scope>NUCLEOTIDE SEQUENCE [LARGE SCALE GENOMIC DNA]</scope>
    <source>
        <strain evidence="11">DSM 11246 / JCM 15787 / PB90-1</strain>
    </source>
</reference>
<evidence type="ECO:0008006" key="12">
    <source>
        <dbReference type="Google" id="ProtNLM"/>
    </source>
</evidence>
<dbReference type="Proteomes" id="UP000007013">
    <property type="component" value="Chromosome"/>
</dbReference>
<accession>B1ZSK4</accession>
<keyword evidence="2" id="KW-1003">Cell membrane</keyword>
<comment type="subcellular location">
    <subcellularLocation>
        <location evidence="1">Cell membrane</location>
        <topology evidence="1">Multi-pass membrane protein</topology>
    </subcellularLocation>
</comment>
<dbReference type="RefSeq" id="WP_012373399.1">
    <property type="nucleotide sequence ID" value="NC_010571.1"/>
</dbReference>